<organism evidence="1">
    <name type="scientific">uncultured Thermomicrobiales bacterium</name>
    <dbReference type="NCBI Taxonomy" id="1645740"/>
    <lineage>
        <taxon>Bacteria</taxon>
        <taxon>Pseudomonadati</taxon>
        <taxon>Thermomicrobiota</taxon>
        <taxon>Thermomicrobia</taxon>
        <taxon>Thermomicrobiales</taxon>
        <taxon>environmental samples</taxon>
    </lineage>
</organism>
<dbReference type="Gene3D" id="2.60.120.10">
    <property type="entry name" value="Jelly Rolls"/>
    <property type="match status" value="1"/>
</dbReference>
<evidence type="ECO:0000313" key="1">
    <source>
        <dbReference type="EMBL" id="CAA9572889.1"/>
    </source>
</evidence>
<accession>A0A6J4V9K0</accession>
<dbReference type="AlphaFoldDB" id="A0A6J4V9K0"/>
<proteinExistence type="predicted"/>
<sequence>MLVFTTPAGFERFVIEGSVPAVAPELPTAPIEPADIARMQAAADKYGIEFLPPPA</sequence>
<name>A0A6J4V9K0_9BACT</name>
<reference evidence="1" key="1">
    <citation type="submission" date="2020-02" db="EMBL/GenBank/DDBJ databases">
        <authorList>
            <person name="Meier V. D."/>
        </authorList>
    </citation>
    <scope>NUCLEOTIDE SEQUENCE</scope>
    <source>
        <strain evidence="1">AVDCRST_MAG88</strain>
    </source>
</reference>
<gene>
    <name evidence="1" type="ORF">AVDCRST_MAG88-2519</name>
</gene>
<protein>
    <submittedName>
        <fullName evidence="1">Uncharacterized protein</fullName>
    </submittedName>
</protein>
<dbReference type="InterPro" id="IPR014710">
    <property type="entry name" value="RmlC-like_jellyroll"/>
</dbReference>
<dbReference type="EMBL" id="CADCWM010000627">
    <property type="protein sequence ID" value="CAA9572889.1"/>
    <property type="molecule type" value="Genomic_DNA"/>
</dbReference>